<dbReference type="Proteomes" id="UP000192872">
    <property type="component" value="Unassembled WGS sequence"/>
</dbReference>
<evidence type="ECO:0000256" key="1">
    <source>
        <dbReference type="SAM" id="Phobius"/>
    </source>
</evidence>
<comment type="caution">
    <text evidence="2">The sequence shown here is derived from an EMBL/GenBank/DDBJ whole genome shotgun (WGS) entry which is preliminary data.</text>
</comment>
<keyword evidence="1" id="KW-1133">Transmembrane helix</keyword>
<organism evidence="2 3">
    <name type="scientific">Candidatus Raskinella chloraquaticus</name>
    <dbReference type="NCBI Taxonomy" id="1951219"/>
    <lineage>
        <taxon>Bacteria</taxon>
        <taxon>Pseudomonadati</taxon>
        <taxon>Pseudomonadota</taxon>
        <taxon>Alphaproteobacteria</taxon>
        <taxon>Hyphomicrobiales</taxon>
        <taxon>Phreatobacteraceae</taxon>
        <taxon>Candidatus Raskinella</taxon>
    </lineage>
</organism>
<keyword evidence="1" id="KW-0472">Membrane</keyword>
<dbReference type="STRING" id="1827387.A4S15_05085"/>
<dbReference type="PANTHER" id="PTHR41386:SF1">
    <property type="entry name" value="MEMBRANE PROTEIN"/>
    <property type="match status" value="1"/>
</dbReference>
<dbReference type="Pfam" id="PF06210">
    <property type="entry name" value="DUF1003"/>
    <property type="match status" value="1"/>
</dbReference>
<proteinExistence type="predicted"/>
<evidence type="ECO:0000313" key="2">
    <source>
        <dbReference type="EMBL" id="OQW53382.1"/>
    </source>
</evidence>
<dbReference type="InterPro" id="IPR010406">
    <property type="entry name" value="DUF1003"/>
</dbReference>
<sequence length="243" mass="28063">MPGVAKAKLERPRCLVTGYETKRRKTVRLDALRPSLAELIRDDFPEAAGDAVISRQALAGYRNRYITELLTRERGELSTLEQDVIKSLQTHETLAENTDEEFTEHRTIGEVLADYVASFGGSWTFILSFFSFLIVWMIINIIIGTANSFDPYPFILLNLVLSCLAAIQAPIIMMSQKRQEAKDRLRSENDYRVNLKSELEIRHLHEKIDHLMNRQWERLAEIQQIQIEIMSDLAERSGRLRKT</sequence>
<evidence type="ECO:0000313" key="3">
    <source>
        <dbReference type="Proteomes" id="UP000192872"/>
    </source>
</evidence>
<evidence type="ECO:0008006" key="4">
    <source>
        <dbReference type="Google" id="ProtNLM"/>
    </source>
</evidence>
<accession>A0A1W9I1D7</accession>
<protein>
    <recommendedName>
        <fullName evidence="4">Cyclic nucleotide-binding protein</fullName>
    </recommendedName>
</protein>
<dbReference type="PANTHER" id="PTHR41386">
    <property type="entry name" value="INTEGRAL MEMBRANE PROTEIN-RELATED"/>
    <property type="match status" value="1"/>
</dbReference>
<dbReference type="AlphaFoldDB" id="A0A1W9I1D7"/>
<keyword evidence="1" id="KW-0812">Transmembrane</keyword>
<name>A0A1W9I1D7_9HYPH</name>
<feature type="transmembrane region" description="Helical" evidence="1">
    <location>
        <begin position="125"/>
        <end position="146"/>
    </location>
</feature>
<reference evidence="2 3" key="1">
    <citation type="journal article" date="2017" name="Water Res.">
        <title>Comammox in drinking water systems.</title>
        <authorList>
            <person name="Wang Y."/>
            <person name="Ma L."/>
            <person name="Mao Y."/>
            <person name="Jiang X."/>
            <person name="Xia Y."/>
            <person name="Yu K."/>
            <person name="Li B."/>
            <person name="Zhang T."/>
        </authorList>
    </citation>
    <scope>NUCLEOTIDE SEQUENCE [LARGE SCALE GENOMIC DNA]</scope>
    <source>
        <strain evidence="2">SG_bin8</strain>
    </source>
</reference>
<gene>
    <name evidence="2" type="ORF">A4S15_05085</name>
</gene>
<dbReference type="EMBL" id="LWDL01000009">
    <property type="protein sequence ID" value="OQW53382.1"/>
    <property type="molecule type" value="Genomic_DNA"/>
</dbReference>
<feature type="transmembrane region" description="Helical" evidence="1">
    <location>
        <begin position="152"/>
        <end position="174"/>
    </location>
</feature>